<keyword evidence="1" id="KW-0326">Glycosidase</keyword>
<dbReference type="AlphaFoldDB" id="A0A437QM47"/>
<dbReference type="GO" id="GO:0005975">
    <property type="term" value="P:carbohydrate metabolic process"/>
    <property type="evidence" value="ECO:0007669"/>
    <property type="project" value="InterPro"/>
</dbReference>
<comment type="caution">
    <text evidence="1">The sequence shown here is derived from an EMBL/GenBank/DDBJ whole genome shotgun (WGS) entry which is preliminary data.</text>
</comment>
<reference evidence="1 2" key="1">
    <citation type="submission" date="2019-01" db="EMBL/GenBank/DDBJ databases">
        <authorList>
            <person name="Chen W.-M."/>
        </authorList>
    </citation>
    <scope>NUCLEOTIDE SEQUENCE [LARGE SCALE GENOMIC DNA]</scope>
    <source>
        <strain evidence="1 2">KYPC3</strain>
    </source>
</reference>
<keyword evidence="1" id="KW-0378">Hydrolase</keyword>
<dbReference type="EMBL" id="SACS01000014">
    <property type="protein sequence ID" value="RVU35606.1"/>
    <property type="molecule type" value="Genomic_DNA"/>
</dbReference>
<organism evidence="1 2">
    <name type="scientific">Rheinheimera riviphila</name>
    <dbReference type="NCBI Taxonomy" id="1834037"/>
    <lineage>
        <taxon>Bacteria</taxon>
        <taxon>Pseudomonadati</taxon>
        <taxon>Pseudomonadota</taxon>
        <taxon>Gammaproteobacteria</taxon>
        <taxon>Chromatiales</taxon>
        <taxon>Chromatiaceae</taxon>
        <taxon>Rheinheimera</taxon>
    </lineage>
</organism>
<accession>A0A437QM47</accession>
<keyword evidence="2" id="KW-1185">Reference proteome</keyword>
<proteinExistence type="predicted"/>
<dbReference type="Proteomes" id="UP000283077">
    <property type="component" value="Unassembled WGS sequence"/>
</dbReference>
<dbReference type="Gene3D" id="1.50.10.10">
    <property type="match status" value="1"/>
</dbReference>
<dbReference type="InterPro" id="IPR008928">
    <property type="entry name" value="6-hairpin_glycosidase_sf"/>
</dbReference>
<evidence type="ECO:0000313" key="1">
    <source>
        <dbReference type="EMBL" id="RVU35606.1"/>
    </source>
</evidence>
<evidence type="ECO:0000313" key="2">
    <source>
        <dbReference type="Proteomes" id="UP000283077"/>
    </source>
</evidence>
<sequence>MTTSVAMFFSAPLLANSEGSLQQRQYAHQFGKVSIEALQQADGQREFKLQTAGKQKTINVDATQLQVHSNNALFDALFSLTQQERAQNSVSEITDWGFNDQQPVPCPCFETGAKWHYVWTRDLSYSLDLGLGYLDPERASNSLLFKTSKVRPELIARGVAPTEVALQDTGSGGSWPVSSDRVVWVLAASNLTAKAAAEGSSSDAQQAWLEKWYPIAKQTLLQDRQHIFSNKLGLYRGETSFLDWREQTYPGWTAKDTLYLAESYALSTNVLHYVALERTAAAAKILEPALAAQFSQWAAALKISINQSFWLADQGLYASYIGEEYNPLPVQQFDLLGLSLAITHQVANSAQASQILANYPLTPAGPPVIFPARQQIPIYHNRAIWPFVSSYALRAAKQQQHTELFHLIAMSLFQGTAFNLSNMENLEWLTQQEHVDDGELSGPVINSERQLWSVAAYHDFVANSLFGIDINAREIQINPFIPALTQQALQLGKELKLQQLPVASGRLNVTLKLNGNASRAQSYRLQKALLNGVETALTAAHQLTLQVDDLSGEQNELELELTAVDMPRQNLTLQKAANPAKLTATEQYTLFAPKEPLLSLTQNSKGQTELTFDSNGEEKTRFTLYKNGSKVTLKRGKTDYTDTDRSKVSQCYALVQSYQSKPHQSNLTSLPSKTLCTTPGQQIFVAGQGLQSPDLAASKHLGLDVYKNWGLPEQQLQLNFTATHTGPHRLQLQYFIDNGPINTGITAVVKTAQVQCAEAKPQQGTLVMPHLSIATEQGVSSQLEFQATVGQQCSITIKDGFNMSYLQHFELYTGGKGGRSGPLNQAVIHAVSIVPAV</sequence>
<dbReference type="InterPro" id="IPR012341">
    <property type="entry name" value="6hp_glycosidase-like_sf"/>
</dbReference>
<dbReference type="RefSeq" id="WP_127699785.1">
    <property type="nucleotide sequence ID" value="NZ_SACS01000014.1"/>
</dbReference>
<name>A0A437QM47_9GAMM</name>
<protein>
    <submittedName>
        <fullName evidence="1">Six-hairpin glycosidase-like protein</fullName>
    </submittedName>
</protein>
<gene>
    <name evidence="1" type="ORF">EOE67_13505</name>
</gene>
<dbReference type="GO" id="GO:0016798">
    <property type="term" value="F:hydrolase activity, acting on glycosyl bonds"/>
    <property type="evidence" value="ECO:0007669"/>
    <property type="project" value="UniProtKB-KW"/>
</dbReference>
<dbReference type="OrthoDB" id="49490at2"/>
<dbReference type="SUPFAM" id="SSF48208">
    <property type="entry name" value="Six-hairpin glycosidases"/>
    <property type="match status" value="1"/>
</dbReference>